<dbReference type="Proteomes" id="UP001501940">
    <property type="component" value="Chromosome 14"/>
</dbReference>
<sequence length="205" mass="23028">MRVEENPPPPPILLSRSDHSLTFAPAPYNLAEKVCWYQLCGRVAEGLNWKVRLGDFSLPGTGKMVAFQTEQYTIAKRACRELWSHYTYPDCGSQSTDDRFAATELRKQALHCSSPHLCQLFLISIFIETEINIQQGSLYSDSFSDNGPFIWEQEARLAECERMLVAMDLAMCLNDDSGAVQAVVSCYGLLAPLIFHQITCDPVVK</sequence>
<dbReference type="GeneTree" id="ENSGT00940000162970"/>
<name>A0AAQ6A3L2_AMPOC</name>
<keyword evidence="2" id="KW-1185">Reference proteome</keyword>
<dbReference type="AlphaFoldDB" id="A0AAQ6A3L2"/>
<evidence type="ECO:0000313" key="1">
    <source>
        <dbReference type="Ensembl" id="ENSAOCP00000072948.1"/>
    </source>
</evidence>
<accession>A0AAQ6A3L2</accession>
<evidence type="ECO:0000313" key="2">
    <source>
        <dbReference type="Proteomes" id="UP001501940"/>
    </source>
</evidence>
<organism evidence="1 2">
    <name type="scientific">Amphiprion ocellaris</name>
    <name type="common">Clown anemonefish</name>
    <dbReference type="NCBI Taxonomy" id="80972"/>
    <lineage>
        <taxon>Eukaryota</taxon>
        <taxon>Metazoa</taxon>
        <taxon>Chordata</taxon>
        <taxon>Craniata</taxon>
        <taxon>Vertebrata</taxon>
        <taxon>Euteleostomi</taxon>
        <taxon>Actinopterygii</taxon>
        <taxon>Neopterygii</taxon>
        <taxon>Teleostei</taxon>
        <taxon>Neoteleostei</taxon>
        <taxon>Acanthomorphata</taxon>
        <taxon>Ovalentaria</taxon>
        <taxon>Pomacentridae</taxon>
        <taxon>Amphiprion</taxon>
    </lineage>
</organism>
<reference evidence="1 2" key="1">
    <citation type="submission" date="2022-01" db="EMBL/GenBank/DDBJ databases">
        <title>A chromosome-scale genome assembly of the false clownfish, Amphiprion ocellaris.</title>
        <authorList>
            <person name="Ryu T."/>
        </authorList>
    </citation>
    <scope>NUCLEOTIDE SEQUENCE [LARGE SCALE GENOMIC DNA]</scope>
</reference>
<dbReference type="Ensembl" id="ENSAOCT00000081426.1">
    <property type="protein sequence ID" value="ENSAOCP00000072948.1"/>
    <property type="gene ID" value="ENSAOCG00000028986.1"/>
</dbReference>
<proteinExistence type="predicted"/>
<reference evidence="1" key="2">
    <citation type="submission" date="2025-08" db="UniProtKB">
        <authorList>
            <consortium name="Ensembl"/>
        </authorList>
    </citation>
    <scope>IDENTIFICATION</scope>
</reference>
<dbReference type="PANTHER" id="PTHR33487:SF1">
    <property type="entry name" value="CILIA- AND FLAGELLA-ASSOCIATED PROTEIN 54"/>
    <property type="match status" value="1"/>
</dbReference>
<protein>
    <submittedName>
        <fullName evidence="1">Uncharacterized protein</fullName>
    </submittedName>
</protein>
<dbReference type="GO" id="GO:0060271">
    <property type="term" value="P:cilium assembly"/>
    <property type="evidence" value="ECO:0007669"/>
    <property type="project" value="TreeGrafter"/>
</dbReference>
<dbReference type="PANTHER" id="PTHR33487">
    <property type="entry name" value="CILIA- AND FLAGELLA-ASSOCIATED PROTEIN 54"/>
    <property type="match status" value="1"/>
</dbReference>
<reference evidence="1" key="3">
    <citation type="submission" date="2025-09" db="UniProtKB">
        <authorList>
            <consortium name="Ensembl"/>
        </authorList>
    </citation>
    <scope>IDENTIFICATION</scope>
</reference>